<evidence type="ECO:0000259" key="2">
    <source>
        <dbReference type="PROSITE" id="PS50968"/>
    </source>
</evidence>
<name>A0A317ENB6_9SPHI</name>
<reference evidence="3 4" key="1">
    <citation type="submission" date="2018-05" db="EMBL/GenBank/DDBJ databases">
        <title>Pedobacter paludis sp. nov., isolated from wetland soil.</title>
        <authorList>
            <person name="Zhang Y."/>
            <person name="Wang G."/>
        </authorList>
    </citation>
    <scope>NUCLEOTIDE SEQUENCE [LARGE SCALE GENOMIC DNA]</scope>
    <source>
        <strain evidence="3 4">KCTC22721</strain>
    </source>
</reference>
<dbReference type="Proteomes" id="UP000245379">
    <property type="component" value="Unassembled WGS sequence"/>
</dbReference>
<dbReference type="PROSITE" id="PS00188">
    <property type="entry name" value="BIOTIN"/>
    <property type="match status" value="1"/>
</dbReference>
<dbReference type="SUPFAM" id="SSF51230">
    <property type="entry name" value="Single hybrid motif"/>
    <property type="match status" value="1"/>
</dbReference>
<protein>
    <submittedName>
        <fullName evidence="3">Acetyl-CoA carboxylase biotin carboxyl carrier protein subunit</fullName>
    </submittedName>
</protein>
<evidence type="ECO:0000256" key="1">
    <source>
        <dbReference type="ARBA" id="ARBA00023267"/>
    </source>
</evidence>
<keyword evidence="4" id="KW-1185">Reference proteome</keyword>
<dbReference type="AlphaFoldDB" id="A0A317ENB6"/>
<dbReference type="InterPro" id="IPR050709">
    <property type="entry name" value="Biotin_Carboxyl_Carrier/Decarb"/>
</dbReference>
<evidence type="ECO:0000313" key="3">
    <source>
        <dbReference type="EMBL" id="PWS28104.1"/>
    </source>
</evidence>
<accession>A0A317ENB6</accession>
<dbReference type="EMBL" id="QGNZ01000002">
    <property type="protein sequence ID" value="PWS28104.1"/>
    <property type="molecule type" value="Genomic_DNA"/>
</dbReference>
<dbReference type="FunFam" id="2.40.50.100:FF:000003">
    <property type="entry name" value="Acetyl-CoA carboxylase biotin carboxyl carrier protein"/>
    <property type="match status" value="1"/>
</dbReference>
<dbReference type="PANTHER" id="PTHR45266:SF3">
    <property type="entry name" value="OXALOACETATE DECARBOXYLASE ALPHA CHAIN"/>
    <property type="match status" value="1"/>
</dbReference>
<dbReference type="InterPro" id="IPR011053">
    <property type="entry name" value="Single_hybrid_motif"/>
</dbReference>
<dbReference type="Gene3D" id="2.40.50.100">
    <property type="match status" value="1"/>
</dbReference>
<comment type="caution">
    <text evidence="3">The sequence shown here is derived from an EMBL/GenBank/DDBJ whole genome shotgun (WGS) entry which is preliminary data.</text>
</comment>
<dbReference type="InterPro" id="IPR000089">
    <property type="entry name" value="Biotin_lipoyl"/>
</dbReference>
<dbReference type="CDD" id="cd06850">
    <property type="entry name" value="biotinyl_domain"/>
    <property type="match status" value="1"/>
</dbReference>
<keyword evidence="1" id="KW-0092">Biotin</keyword>
<dbReference type="Pfam" id="PF00364">
    <property type="entry name" value="Biotin_lipoyl"/>
    <property type="match status" value="1"/>
</dbReference>
<dbReference type="PROSITE" id="PS50968">
    <property type="entry name" value="BIOTINYL_LIPOYL"/>
    <property type="match status" value="1"/>
</dbReference>
<dbReference type="PANTHER" id="PTHR45266">
    <property type="entry name" value="OXALOACETATE DECARBOXYLASE ALPHA CHAIN"/>
    <property type="match status" value="1"/>
</dbReference>
<organism evidence="3 4">
    <name type="scientific">Pedobacter yonginense</name>
    <dbReference type="NCBI Taxonomy" id="651869"/>
    <lineage>
        <taxon>Bacteria</taxon>
        <taxon>Pseudomonadati</taxon>
        <taxon>Bacteroidota</taxon>
        <taxon>Sphingobacteriia</taxon>
        <taxon>Sphingobacteriales</taxon>
        <taxon>Sphingobacteriaceae</taxon>
        <taxon>Pedobacter</taxon>
    </lineage>
</organism>
<sequence length="166" mass="18691">MHQVKVNDRFDFEIDNKGNELFINHDLVHLDLSAISDNTTHVIYKNQSFNTELVEINQAEKTCTIKVNGNTYSVKVEDQFDQLLKQLGLDNLATAKVLDVKAPMPGLVLKVIVEEGTEIKKGDNLLILEAMKMENILKSPSDGIVKKISVNQGDKVEKNQVLIQFK</sequence>
<dbReference type="OrthoDB" id="9812676at2"/>
<dbReference type="InterPro" id="IPR001882">
    <property type="entry name" value="Biotin_BS"/>
</dbReference>
<feature type="domain" description="Lipoyl-binding" evidence="2">
    <location>
        <begin position="92"/>
        <end position="166"/>
    </location>
</feature>
<dbReference type="RefSeq" id="WP_109925863.1">
    <property type="nucleotide sequence ID" value="NZ_QGNZ01000002.1"/>
</dbReference>
<gene>
    <name evidence="3" type="ORF">DHW03_11160</name>
</gene>
<evidence type="ECO:0000313" key="4">
    <source>
        <dbReference type="Proteomes" id="UP000245379"/>
    </source>
</evidence>
<proteinExistence type="predicted"/>